<evidence type="ECO:0000313" key="6">
    <source>
        <dbReference type="Proteomes" id="UP000019149"/>
    </source>
</evidence>
<keyword evidence="6" id="KW-1185">Reference proteome</keyword>
<dbReference type="Pfam" id="PF17830">
    <property type="entry name" value="STI1-HOP_DP"/>
    <property type="match status" value="1"/>
</dbReference>
<dbReference type="CTD" id="36344187"/>
<evidence type="ECO:0000313" key="5">
    <source>
        <dbReference type="EMBL" id="EUB56666.1"/>
    </source>
</evidence>
<dbReference type="Proteomes" id="UP000492820">
    <property type="component" value="Unassembled WGS sequence"/>
</dbReference>
<sequence>MDMDEIPELEHYPGVFGSNRSTGRPDINNIANHVEKASETELNEDTRIAFRKALQNKSNSWKSCLSPDSVGSSEVRKSNLEDKDIPNWITDDLLAKIQSNPSVSAWLQNPRKVSFLNELQKNPNKLFNQKNTKEDACAIQKIAEILGEHFEDLAIQGEKEVKMKPPVQSHKPLIEEVLSLEEKELQTAVDRMLANEEIRCALQDEHVREIIETLRCNPEKGQMLARQAPSSVKEKLNLLIQNGILAVE</sequence>
<organism evidence="5 6">
    <name type="scientific">Echinococcus granulosus</name>
    <name type="common">Hydatid tapeworm</name>
    <dbReference type="NCBI Taxonomy" id="6210"/>
    <lineage>
        <taxon>Eukaryota</taxon>
        <taxon>Metazoa</taxon>
        <taxon>Spiralia</taxon>
        <taxon>Lophotrochozoa</taxon>
        <taxon>Platyhelminthes</taxon>
        <taxon>Cestoda</taxon>
        <taxon>Eucestoda</taxon>
        <taxon>Cyclophyllidea</taxon>
        <taxon>Taeniidae</taxon>
        <taxon>Echinococcus</taxon>
        <taxon>Echinococcus granulosus group</taxon>
    </lineage>
</organism>
<dbReference type="OMA" id="PEKGQML"/>
<proteinExistence type="predicted"/>
<evidence type="ECO:0000259" key="3">
    <source>
        <dbReference type="Pfam" id="PF17830"/>
    </source>
</evidence>
<feature type="domain" description="STI1/HOP DP" evidence="3">
    <location>
        <begin position="92"/>
        <end position="147"/>
    </location>
</feature>
<dbReference type="AlphaFoldDB" id="U6JKG8"/>
<dbReference type="Gene3D" id="1.10.260.100">
    <property type="match status" value="2"/>
</dbReference>
<dbReference type="Proteomes" id="UP000019149">
    <property type="component" value="Unassembled WGS sequence"/>
</dbReference>
<dbReference type="EMBL" id="LK028588">
    <property type="protein sequence ID" value="CDS22939.1"/>
    <property type="molecule type" value="Genomic_DNA"/>
</dbReference>
<keyword evidence="1" id="KW-0677">Repeat</keyword>
<dbReference type="WBParaSite" id="EgrG_000694500">
    <property type="protein sequence ID" value="EgrG_000694500"/>
    <property type="gene ID" value="EgrG_000694500"/>
</dbReference>
<dbReference type="KEGG" id="egl:EGR_08472"/>
<accession>U6JKG8</accession>
<dbReference type="STRING" id="6210.U6JKG8"/>
<name>U6JKG8_ECHGR</name>
<evidence type="ECO:0000256" key="2">
    <source>
        <dbReference type="SAM" id="MobiDB-lite"/>
    </source>
</evidence>
<feature type="region of interest" description="Disordered" evidence="2">
    <location>
        <begin position="1"/>
        <end position="24"/>
    </location>
</feature>
<dbReference type="GeneID" id="36344187"/>
<evidence type="ECO:0000313" key="7">
    <source>
        <dbReference type="Proteomes" id="UP000492820"/>
    </source>
</evidence>
<dbReference type="OrthoDB" id="71407at2759"/>
<evidence type="ECO:0000313" key="8">
    <source>
        <dbReference type="WBParaSite" id="EgrG_000694500"/>
    </source>
</evidence>
<evidence type="ECO:0000256" key="1">
    <source>
        <dbReference type="ARBA" id="ARBA00022737"/>
    </source>
</evidence>
<dbReference type="EMBL" id="APAU02000107">
    <property type="protein sequence ID" value="EUB56666.1"/>
    <property type="molecule type" value="Genomic_DNA"/>
</dbReference>
<dbReference type="RefSeq" id="XP_024347862.1">
    <property type="nucleotide sequence ID" value="XM_024497721.1"/>
</dbReference>
<dbReference type="InterPro" id="IPR041243">
    <property type="entry name" value="STI1/HOP_DP"/>
</dbReference>
<reference evidence="4" key="3">
    <citation type="submission" date="2014-06" db="EMBL/GenBank/DDBJ databases">
        <authorList>
            <person name="Aslett M."/>
        </authorList>
    </citation>
    <scope>NUCLEOTIDE SEQUENCE</scope>
</reference>
<reference evidence="8" key="4">
    <citation type="submission" date="2020-10" db="UniProtKB">
        <authorList>
            <consortium name="WormBaseParasite"/>
        </authorList>
    </citation>
    <scope>IDENTIFICATION</scope>
</reference>
<evidence type="ECO:0000313" key="4">
    <source>
        <dbReference type="EMBL" id="CDS22939.1"/>
    </source>
</evidence>
<gene>
    <name evidence="5 8" type="ORF">EGR_08472</name>
    <name evidence="4" type="ORF">EgrG_000694500</name>
</gene>
<reference evidence="4 7" key="2">
    <citation type="journal article" date="2013" name="Nature">
        <title>The genomes of four tapeworm species reveal adaptations to parasitism.</title>
        <authorList>
            <person name="Tsai I.J."/>
            <person name="Zarowiecki M."/>
            <person name="Holroyd N."/>
            <person name="Garciarrubio A."/>
            <person name="Sanchez-Flores A."/>
            <person name="Brooks K.L."/>
            <person name="Tracey A."/>
            <person name="Bobes R.J."/>
            <person name="Fragoso G."/>
            <person name="Sciutto E."/>
            <person name="Aslett M."/>
            <person name="Beasley H."/>
            <person name="Bennett H.M."/>
            <person name="Cai J."/>
            <person name="Camicia F."/>
            <person name="Clark R."/>
            <person name="Cucher M."/>
            <person name="De Silva N."/>
            <person name="Day T.A."/>
            <person name="Deplazes P."/>
            <person name="Estrada K."/>
            <person name="Fernandez C."/>
            <person name="Holland P.W."/>
            <person name="Hou J."/>
            <person name="Hu S."/>
            <person name="Huckvale T."/>
            <person name="Hung S.S."/>
            <person name="Kamenetzky L."/>
            <person name="Keane J.A."/>
            <person name="Kiss F."/>
            <person name="Koziol U."/>
            <person name="Lambert O."/>
            <person name="Liu K."/>
            <person name="Luo X."/>
            <person name="Luo Y."/>
            <person name="Macchiaroli N."/>
            <person name="Nichol S."/>
            <person name="Paps J."/>
            <person name="Parkinson J."/>
            <person name="Pouchkina-Stantcheva N."/>
            <person name="Riddiford N."/>
            <person name="Rosenzvit M."/>
            <person name="Salinas G."/>
            <person name="Wasmuth J.D."/>
            <person name="Zamanian M."/>
            <person name="Zheng Y."/>
            <person name="Cai X."/>
            <person name="Soberon X."/>
            <person name="Olson P.D."/>
            <person name="Laclette J.P."/>
            <person name="Brehm K."/>
            <person name="Berriman M."/>
            <person name="Garciarrubio A."/>
            <person name="Bobes R.J."/>
            <person name="Fragoso G."/>
            <person name="Sanchez-Flores A."/>
            <person name="Estrada K."/>
            <person name="Cevallos M.A."/>
            <person name="Morett E."/>
            <person name="Gonzalez V."/>
            <person name="Portillo T."/>
            <person name="Ochoa-Leyva A."/>
            <person name="Jose M.V."/>
            <person name="Sciutto E."/>
            <person name="Landa A."/>
            <person name="Jimenez L."/>
            <person name="Valdes V."/>
            <person name="Carrero J.C."/>
            <person name="Larralde C."/>
            <person name="Morales-Montor J."/>
            <person name="Limon-Lason J."/>
            <person name="Soberon X."/>
            <person name="Laclette J.P."/>
        </authorList>
    </citation>
    <scope>NUCLEOTIDE SEQUENCE [LARGE SCALE GENOMIC DNA]</scope>
</reference>
<reference evidence="5 6" key="1">
    <citation type="journal article" date="2013" name="Nat. Genet.">
        <title>The genome of the hydatid tapeworm Echinococcus granulosus.</title>
        <authorList>
            <person name="Zheng H."/>
            <person name="Zhang W."/>
            <person name="Zhang L."/>
            <person name="Zhang Z."/>
            <person name="Li J."/>
            <person name="Lu G."/>
            <person name="Zhu Y."/>
            <person name="Wang Y."/>
            <person name="Huang Y."/>
            <person name="Liu J."/>
            <person name="Kang H."/>
            <person name="Chen J."/>
            <person name="Wang L."/>
            <person name="Chen A."/>
            <person name="Yu S."/>
            <person name="Gao Z."/>
            <person name="Jin L."/>
            <person name="Gu W."/>
            <person name="Wang Z."/>
            <person name="Zhao L."/>
            <person name="Shi B."/>
            <person name="Wen H."/>
            <person name="Lin R."/>
            <person name="Jones M.K."/>
            <person name="Brejova B."/>
            <person name="Vinar T."/>
            <person name="Zhao G."/>
            <person name="McManus D.P."/>
            <person name="Chen Z."/>
            <person name="Zhou Y."/>
            <person name="Wang S."/>
        </authorList>
    </citation>
    <scope>NUCLEOTIDE SEQUENCE [LARGE SCALE GENOMIC DNA]</scope>
</reference>
<protein>
    <submittedName>
        <fullName evidence="8">STI1/HOP DP domain-containing protein</fullName>
    </submittedName>
</protein>